<dbReference type="AlphaFoldDB" id="A0A1R4H6B7"/>
<organism evidence="3 4">
    <name type="scientific">Crenothrix polyspora</name>
    <dbReference type="NCBI Taxonomy" id="360316"/>
    <lineage>
        <taxon>Bacteria</taxon>
        <taxon>Pseudomonadati</taxon>
        <taxon>Pseudomonadota</taxon>
        <taxon>Gammaproteobacteria</taxon>
        <taxon>Methylococcales</taxon>
        <taxon>Crenotrichaceae</taxon>
        <taxon>Crenothrix</taxon>
    </lineage>
</organism>
<dbReference type="PIRSF" id="PIRSF006221">
    <property type="entry name" value="Ketosamine-3-kinase"/>
    <property type="match status" value="1"/>
</dbReference>
<dbReference type="GO" id="GO:0016301">
    <property type="term" value="F:kinase activity"/>
    <property type="evidence" value="ECO:0007669"/>
    <property type="project" value="UniProtKB-UniRule"/>
</dbReference>
<accession>A0A1R4H6B7</accession>
<dbReference type="Gene3D" id="3.30.200.20">
    <property type="entry name" value="Phosphorylase Kinase, domain 1"/>
    <property type="match status" value="1"/>
</dbReference>
<keyword evidence="2" id="KW-0808">Transferase</keyword>
<keyword evidence="4" id="KW-1185">Reference proteome</keyword>
<name>A0A1R4H6B7_9GAMM</name>
<evidence type="ECO:0000256" key="1">
    <source>
        <dbReference type="ARBA" id="ARBA00009460"/>
    </source>
</evidence>
<comment type="similarity">
    <text evidence="1 2">Belongs to the fructosamine kinase family.</text>
</comment>
<dbReference type="Pfam" id="PF03881">
    <property type="entry name" value="Fructosamin_kin"/>
    <property type="match status" value="1"/>
</dbReference>
<dbReference type="InterPro" id="IPR011009">
    <property type="entry name" value="Kinase-like_dom_sf"/>
</dbReference>
<dbReference type="EMBL" id="FUKJ01000152">
    <property type="protein sequence ID" value="SJM91707.1"/>
    <property type="molecule type" value="Genomic_DNA"/>
</dbReference>
<dbReference type="InterPro" id="IPR016477">
    <property type="entry name" value="Fructo-/Ketosamine-3-kinase"/>
</dbReference>
<dbReference type="RefSeq" id="WP_087146649.1">
    <property type="nucleotide sequence ID" value="NZ_FUKJ01000152.1"/>
</dbReference>
<sequence>MNWDIVSEQISNATGSTFKIVSAHPVSGGDINTAVRLQGRHQSYFVKLNNAALINMFEAEFNGLQEMANTETVSVPRPIVCGKIENQAFLVLEYIEFGAASKAADRLLGQQLALLHQKRQPYYGWHRDNTIGSTPQINSPQDDWLSFWRNNRLAFQLKLAAKKGYTGRLQTLGEQLCSDMNALFAGYTIQASLIHGDLWAGNAAVDSQGQPVIFDPACYYGDREADIAMTELFGGFSQDFYAGYQQVWPLDDGYKTRKNLYNLYHILNHLNLFGGGYLRQAENRMVQLIAEMT</sequence>
<dbReference type="Proteomes" id="UP000195442">
    <property type="component" value="Unassembled WGS sequence"/>
</dbReference>
<evidence type="ECO:0008006" key="5">
    <source>
        <dbReference type="Google" id="ProtNLM"/>
    </source>
</evidence>
<keyword evidence="2" id="KW-0418">Kinase</keyword>
<protein>
    <recommendedName>
        <fullName evidence="5">Fructosamine kinase family protein</fullName>
    </recommendedName>
</protein>
<evidence type="ECO:0000313" key="4">
    <source>
        <dbReference type="Proteomes" id="UP000195442"/>
    </source>
</evidence>
<dbReference type="PANTHER" id="PTHR12149:SF8">
    <property type="entry name" value="PROTEIN-RIBULOSAMINE 3-KINASE"/>
    <property type="match status" value="1"/>
</dbReference>
<dbReference type="Gene3D" id="3.90.1200.10">
    <property type="match status" value="1"/>
</dbReference>
<dbReference type="PANTHER" id="PTHR12149">
    <property type="entry name" value="FRUCTOSAMINE 3 KINASE-RELATED PROTEIN"/>
    <property type="match status" value="1"/>
</dbReference>
<evidence type="ECO:0000256" key="2">
    <source>
        <dbReference type="PIRNR" id="PIRNR006221"/>
    </source>
</evidence>
<dbReference type="SUPFAM" id="SSF56112">
    <property type="entry name" value="Protein kinase-like (PK-like)"/>
    <property type="match status" value="1"/>
</dbReference>
<proteinExistence type="inferred from homology"/>
<reference evidence="4" key="1">
    <citation type="submission" date="2017-02" db="EMBL/GenBank/DDBJ databases">
        <authorList>
            <person name="Daims H."/>
        </authorList>
    </citation>
    <scope>NUCLEOTIDE SEQUENCE [LARGE SCALE GENOMIC DNA]</scope>
</reference>
<dbReference type="OrthoDB" id="5291879at2"/>
<gene>
    <name evidence="3" type="ORF">CRENPOLYSF2_2350005</name>
</gene>
<evidence type="ECO:0000313" key="3">
    <source>
        <dbReference type="EMBL" id="SJM91707.1"/>
    </source>
</evidence>